<sequence>MMVMIWVYSTCCCRCCFVRRTQARIMRSPSNGSLPRLRRLQYETRSRYRENARNDCHGIITCPQEVNLEEIHLHSVKIKDLGSCLVPNSTNMPLGVQHSDNLQNIQKSVPFMRKNRDVNLQNTRKSPRLFVQNREDKHVSESNQEAVKCRLNSQIECLDEKEVILAKSPQIDCQNRSVEHERETNLQNVRKSPRLSEEARERDMQLLFESTEKITNCRKKSRIKDVDQEKFIFPAEVNLVNVAKVHNESLNDEGKRDVQNTQTLPRVSGKVPVIGPQSFVDSSIEEICTHESHIKSTFKSKLSLKTKAVPASMLHIPNTGVTYGRIMNSQSTRKSVRLSSMNGEMDSHKKILPSKFSFATDVELTTAIQVQNKSSDCDKGMDLKTMQKSLRLSCRSRETNLDSNIECSEEGGTEPQENSSNLNTLSAVKLFDKPQVQNVSANSNGHVELKNMQKSPHMSGIKRPRDLQICSRTEVRLGAESQKKGRHGNNHSLTSKDELTNAPSAQNQTVKSNKEETNLGVKSQKKGFDGSTMSLPIEVELPSAPLLHNEMVKADGCLLNKAIGSPLNSSESLPLFQYYVSSGKGINLVVDLNSSPSDWTKKIFSCSQSLQKNKFESFRHEIESLRSKKMISSLVSTSNPLNTIIPSHLQIDACSQSVSGETCPLRSYIPERDNGSSDITQTNSCIDASTRDGHVENSSDVNTETSGDNIYSSQEYLETRITIFETNASEQSSEKPVNTVPDAPWYKKINATVVSGRSSVIWVGWFGLQIYRELSNGQHLGYGRLPRKIKFAN</sequence>
<keyword evidence="3" id="KW-1185">Reference proteome</keyword>
<evidence type="ECO:0000313" key="3">
    <source>
        <dbReference type="Proteomes" id="UP001237642"/>
    </source>
</evidence>
<accession>A0AAD8IUI8</accession>
<gene>
    <name evidence="2" type="ORF">POM88_019284</name>
</gene>
<dbReference type="AlphaFoldDB" id="A0AAD8IUI8"/>
<feature type="region of interest" description="Disordered" evidence="1">
    <location>
        <begin position="478"/>
        <end position="527"/>
    </location>
</feature>
<comment type="caution">
    <text evidence="2">The sequence shown here is derived from an EMBL/GenBank/DDBJ whole genome shotgun (WGS) entry which is preliminary data.</text>
</comment>
<dbReference type="EMBL" id="JAUIZM010000004">
    <property type="protein sequence ID" value="KAK1391106.1"/>
    <property type="molecule type" value="Genomic_DNA"/>
</dbReference>
<name>A0AAD8IUI8_9APIA</name>
<dbReference type="PANTHER" id="PTHR36376:SF1">
    <property type="entry name" value="OS09G0514700 PROTEIN"/>
    <property type="match status" value="1"/>
</dbReference>
<organism evidence="2 3">
    <name type="scientific">Heracleum sosnowskyi</name>
    <dbReference type="NCBI Taxonomy" id="360622"/>
    <lineage>
        <taxon>Eukaryota</taxon>
        <taxon>Viridiplantae</taxon>
        <taxon>Streptophyta</taxon>
        <taxon>Embryophyta</taxon>
        <taxon>Tracheophyta</taxon>
        <taxon>Spermatophyta</taxon>
        <taxon>Magnoliopsida</taxon>
        <taxon>eudicotyledons</taxon>
        <taxon>Gunneridae</taxon>
        <taxon>Pentapetalae</taxon>
        <taxon>asterids</taxon>
        <taxon>campanulids</taxon>
        <taxon>Apiales</taxon>
        <taxon>Apiaceae</taxon>
        <taxon>Apioideae</taxon>
        <taxon>apioid superclade</taxon>
        <taxon>Tordylieae</taxon>
        <taxon>Tordyliinae</taxon>
        <taxon>Heracleum</taxon>
    </lineage>
</organism>
<evidence type="ECO:0000256" key="1">
    <source>
        <dbReference type="SAM" id="MobiDB-lite"/>
    </source>
</evidence>
<proteinExistence type="predicted"/>
<feature type="compositionally biased region" description="Polar residues" evidence="1">
    <location>
        <begin position="501"/>
        <end position="511"/>
    </location>
</feature>
<dbReference type="Proteomes" id="UP001237642">
    <property type="component" value="Unassembled WGS sequence"/>
</dbReference>
<evidence type="ECO:0000313" key="2">
    <source>
        <dbReference type="EMBL" id="KAK1391106.1"/>
    </source>
</evidence>
<reference evidence="2" key="1">
    <citation type="submission" date="2023-02" db="EMBL/GenBank/DDBJ databases">
        <title>Genome of toxic invasive species Heracleum sosnowskyi carries increased number of genes despite the absence of recent whole-genome duplications.</title>
        <authorList>
            <person name="Schelkunov M."/>
            <person name="Shtratnikova V."/>
            <person name="Makarenko M."/>
            <person name="Klepikova A."/>
            <person name="Omelchenko D."/>
            <person name="Novikova G."/>
            <person name="Obukhova E."/>
            <person name="Bogdanov V."/>
            <person name="Penin A."/>
            <person name="Logacheva M."/>
        </authorList>
    </citation>
    <scope>NUCLEOTIDE SEQUENCE</scope>
    <source>
        <strain evidence="2">Hsosn_3</strain>
        <tissue evidence="2">Leaf</tissue>
    </source>
</reference>
<feature type="region of interest" description="Disordered" evidence="1">
    <location>
        <begin position="176"/>
        <end position="200"/>
    </location>
</feature>
<reference evidence="2" key="2">
    <citation type="submission" date="2023-05" db="EMBL/GenBank/DDBJ databases">
        <authorList>
            <person name="Schelkunov M.I."/>
        </authorList>
    </citation>
    <scope>NUCLEOTIDE SEQUENCE</scope>
    <source>
        <strain evidence="2">Hsosn_3</strain>
        <tissue evidence="2">Leaf</tissue>
    </source>
</reference>
<dbReference type="PANTHER" id="PTHR36376">
    <property type="entry name" value="OS09G0514700 PROTEIN"/>
    <property type="match status" value="1"/>
</dbReference>
<protein>
    <submittedName>
        <fullName evidence="2">Uncharacterized protein</fullName>
    </submittedName>
</protein>